<organism evidence="2 3">
    <name type="scientific">Riemerella anatipestifer</name>
    <name type="common">Moraxella anatipestifer</name>
    <dbReference type="NCBI Taxonomy" id="34085"/>
    <lineage>
        <taxon>Bacteria</taxon>
        <taxon>Pseudomonadati</taxon>
        <taxon>Bacteroidota</taxon>
        <taxon>Flavobacteriia</taxon>
        <taxon>Flavobacteriales</taxon>
        <taxon>Weeksellaceae</taxon>
        <taxon>Riemerella</taxon>
    </lineage>
</organism>
<dbReference type="AlphaFoldDB" id="A0A1S7DPG3"/>
<feature type="coiled-coil region" evidence="1">
    <location>
        <begin position="13"/>
        <end position="40"/>
    </location>
</feature>
<keyword evidence="1" id="KW-0175">Coiled coil</keyword>
<dbReference type="RefSeq" id="WP_255887034.1">
    <property type="nucleotide sequence ID" value="NZ_CP011859.1"/>
</dbReference>
<dbReference type="Proteomes" id="UP000189883">
    <property type="component" value="Chromosome"/>
</dbReference>
<name>A0A1S7DPG3_RIEAN</name>
<gene>
    <name evidence="2" type="ORF">AB406_0052</name>
</gene>
<proteinExistence type="predicted"/>
<accession>A0A1S7DPG3</accession>
<dbReference type="EMBL" id="CP011859">
    <property type="protein sequence ID" value="AQY21017.1"/>
    <property type="molecule type" value="Genomic_DNA"/>
</dbReference>
<evidence type="ECO:0000256" key="1">
    <source>
        <dbReference type="SAM" id="Coils"/>
    </source>
</evidence>
<sequence>MKTFNNFQFDFRKYQQKQDAKMALRKAKELEEQRKKQNKCKKV</sequence>
<evidence type="ECO:0000313" key="2">
    <source>
        <dbReference type="EMBL" id="AQY21017.1"/>
    </source>
</evidence>
<protein>
    <submittedName>
        <fullName evidence="2">Uncharacterized protein</fullName>
    </submittedName>
</protein>
<reference evidence="2 3" key="1">
    <citation type="submission" date="2015-06" db="EMBL/GenBank/DDBJ databases">
        <title>R. anatipestifer strain HXb2 is the most virulent strain so far, and the genome sequence would help us uncover the pathogenesis.</title>
        <authorList>
            <person name="Hu Q."/>
            <person name="Qi J."/>
            <person name="Bo H."/>
            <person name="Liu G."/>
            <person name="Tao M."/>
            <person name="Ding Y."/>
            <person name="Xue Y."/>
        </authorList>
    </citation>
    <scope>NUCLEOTIDE SEQUENCE [LARGE SCALE GENOMIC DNA]</scope>
    <source>
        <strain evidence="2 3">HXb2</strain>
    </source>
</reference>
<evidence type="ECO:0000313" key="3">
    <source>
        <dbReference type="Proteomes" id="UP000189883"/>
    </source>
</evidence>